<dbReference type="Proteomes" id="UP000298390">
    <property type="component" value="Unassembled WGS sequence"/>
</dbReference>
<evidence type="ECO:0000256" key="1">
    <source>
        <dbReference type="SAM" id="MobiDB-lite"/>
    </source>
</evidence>
<dbReference type="Proteomes" id="UP000814176">
    <property type="component" value="Unassembled WGS sequence"/>
</dbReference>
<keyword evidence="2" id="KW-1133">Transmembrane helix</keyword>
<keyword evidence="2" id="KW-0472">Membrane</keyword>
<gene>
    <name evidence="3" type="ORF">C8Q71DRAFT_74392</name>
    <name evidence="4" type="ORF">EVJ58_g8104</name>
</gene>
<evidence type="ECO:0000313" key="4">
    <source>
        <dbReference type="EMBL" id="TFY55677.1"/>
    </source>
</evidence>
<feature type="region of interest" description="Disordered" evidence="1">
    <location>
        <begin position="1"/>
        <end position="24"/>
    </location>
</feature>
<organism evidence="4 5">
    <name type="scientific">Rhodofomes roseus</name>
    <dbReference type="NCBI Taxonomy" id="34475"/>
    <lineage>
        <taxon>Eukaryota</taxon>
        <taxon>Fungi</taxon>
        <taxon>Dikarya</taxon>
        <taxon>Basidiomycota</taxon>
        <taxon>Agaricomycotina</taxon>
        <taxon>Agaricomycetes</taxon>
        <taxon>Polyporales</taxon>
        <taxon>Rhodofomes</taxon>
    </lineage>
</organism>
<evidence type="ECO:0000256" key="2">
    <source>
        <dbReference type="SAM" id="Phobius"/>
    </source>
</evidence>
<keyword evidence="6" id="KW-1185">Reference proteome</keyword>
<dbReference type="GeneID" id="72003643"/>
<evidence type="ECO:0000313" key="6">
    <source>
        <dbReference type="Proteomes" id="UP000814176"/>
    </source>
</evidence>
<feature type="region of interest" description="Disordered" evidence="1">
    <location>
        <begin position="227"/>
        <end position="266"/>
    </location>
</feature>
<evidence type="ECO:0000313" key="5">
    <source>
        <dbReference type="Proteomes" id="UP000298390"/>
    </source>
</evidence>
<comment type="caution">
    <text evidence="4">The sequence shown here is derived from an EMBL/GenBank/DDBJ whole genome shotgun (WGS) entry which is preliminary data.</text>
</comment>
<reference evidence="3 6" key="2">
    <citation type="journal article" date="2021" name="Environ. Microbiol.">
        <title>Gene family expansions and transcriptome signatures uncover fungal adaptations to wood decay.</title>
        <authorList>
            <person name="Hage H."/>
            <person name="Miyauchi S."/>
            <person name="Viragh M."/>
            <person name="Drula E."/>
            <person name="Min B."/>
            <person name="Chaduli D."/>
            <person name="Navarro D."/>
            <person name="Favel A."/>
            <person name="Norest M."/>
            <person name="Lesage-Meessen L."/>
            <person name="Balint B."/>
            <person name="Merenyi Z."/>
            <person name="de Eugenio L."/>
            <person name="Morin E."/>
            <person name="Martinez A.T."/>
            <person name="Baldrian P."/>
            <person name="Stursova M."/>
            <person name="Martinez M.J."/>
            <person name="Novotny C."/>
            <person name="Magnuson J.K."/>
            <person name="Spatafora J.W."/>
            <person name="Maurice S."/>
            <person name="Pangilinan J."/>
            <person name="Andreopoulos W."/>
            <person name="LaButti K."/>
            <person name="Hundley H."/>
            <person name="Na H."/>
            <person name="Kuo A."/>
            <person name="Barry K."/>
            <person name="Lipzen A."/>
            <person name="Henrissat B."/>
            <person name="Riley R."/>
            <person name="Ahrendt S."/>
            <person name="Nagy L.G."/>
            <person name="Grigoriev I.V."/>
            <person name="Martin F."/>
            <person name="Rosso M.N."/>
        </authorList>
    </citation>
    <scope>NUCLEOTIDE SEQUENCE [LARGE SCALE GENOMIC DNA]</scope>
    <source>
        <strain evidence="3 6">CIRM-BRFM 1785</strain>
    </source>
</reference>
<keyword evidence="2" id="KW-0812">Transmembrane</keyword>
<dbReference type="AlphaFoldDB" id="A0A4Y9Y268"/>
<dbReference type="RefSeq" id="XP_047778550.1">
    <property type="nucleotide sequence ID" value="XM_047922911.1"/>
</dbReference>
<feature type="compositionally biased region" description="Low complexity" evidence="1">
    <location>
        <begin position="1"/>
        <end position="13"/>
    </location>
</feature>
<dbReference type="OrthoDB" id="2796963at2759"/>
<sequence length="288" mass="31327">MSTTTSSSAATATQTGNDGGIGNSTEAQNGQLPFSFLMTFIAVFVFIIGCGFGTRRLSIELRRAVGNAAGQCRSSPLVPELWDVVPRKACQTAMGKFYEFLPLSVAYVREEKHDPTTELPSSSTPPVQIPELPRGYRILEFVPFVSIYIAVRTLRRMRQVQAATAAGTFNPSLPEAPPPPVRAVNVSVLIAMPSPYRPNPRYSQSSSSYSKDIADYSIPSLAYSSEPNPTGLDEEWRNSSVSTGKKRDSGFPGSFEDEDEDAASGEFAIGVVQVPWDSDEVDLMTPRR</sequence>
<accession>A0A4Y9Y268</accession>
<reference evidence="4 5" key="1">
    <citation type="submission" date="2019-01" db="EMBL/GenBank/DDBJ databases">
        <title>Genome sequencing of the rare red list fungi Fomitopsis rosea.</title>
        <authorList>
            <person name="Buettner E."/>
            <person name="Kellner H."/>
        </authorList>
    </citation>
    <scope>NUCLEOTIDE SEQUENCE [LARGE SCALE GENOMIC DNA]</scope>
    <source>
        <strain evidence="4 5">DSM 105464</strain>
    </source>
</reference>
<protein>
    <submittedName>
        <fullName evidence="4">Uncharacterized protein</fullName>
    </submittedName>
</protein>
<name>A0A4Y9Y268_9APHY</name>
<dbReference type="EMBL" id="JADCUA010000011">
    <property type="protein sequence ID" value="KAH9836265.1"/>
    <property type="molecule type" value="Genomic_DNA"/>
</dbReference>
<proteinExistence type="predicted"/>
<feature type="transmembrane region" description="Helical" evidence="2">
    <location>
        <begin position="34"/>
        <end position="53"/>
    </location>
</feature>
<dbReference type="EMBL" id="SEKV01000570">
    <property type="protein sequence ID" value="TFY55677.1"/>
    <property type="molecule type" value="Genomic_DNA"/>
</dbReference>
<evidence type="ECO:0000313" key="3">
    <source>
        <dbReference type="EMBL" id="KAH9836265.1"/>
    </source>
</evidence>